<proteinExistence type="predicted"/>
<accession>A0A7S2WFG3</accession>
<dbReference type="EMBL" id="HBHJ01014489">
    <property type="protein sequence ID" value="CAD9684923.1"/>
    <property type="molecule type" value="Transcribed_RNA"/>
</dbReference>
<sequence>MHALDWAEVSYRKIIHLLSPYRGLILFGVGGIGCFYGKNFTYSILFVQAFRVSGWPTIRRAGGELKLTYHKTRASLRKELPSVLSAKDTVVRVKPQLDAACAALEKAQREGASAKELEALVLKCQSLQKEMGSAMSATSSLATIARSVDPDKIGDIVRGVYNGMVACLATALSGGAAKLGIGMNIGAVIQDVLYNVVKPFFLRMAGRSAYLRDITADPESKKWVDFGLNSVCSAVGVSVAFYMDQVVYTVSNAMVGSEIMADQVVQFLEAALDTKCQNTTISTILKWGFMATGCYHQLVMRKGELPPFLKGLLFVPLLGEKTLRATAAVLRSGGFAGIVP</sequence>
<evidence type="ECO:0000313" key="1">
    <source>
        <dbReference type="EMBL" id="CAD9684923.1"/>
    </source>
</evidence>
<protein>
    <submittedName>
        <fullName evidence="1">Uncharacterized protein</fullName>
    </submittedName>
</protein>
<name>A0A7S2WFG3_9STRA</name>
<reference evidence="1" key="1">
    <citation type="submission" date="2021-01" db="EMBL/GenBank/DDBJ databases">
        <authorList>
            <person name="Corre E."/>
            <person name="Pelletier E."/>
            <person name="Niang G."/>
            <person name="Scheremetjew M."/>
            <person name="Finn R."/>
            <person name="Kale V."/>
            <person name="Holt S."/>
            <person name="Cochrane G."/>
            <person name="Meng A."/>
            <person name="Brown T."/>
            <person name="Cohen L."/>
        </authorList>
    </citation>
    <scope>NUCLEOTIDE SEQUENCE</scope>
    <source>
        <strain evidence="1">CCMP1243</strain>
    </source>
</reference>
<organism evidence="1">
    <name type="scientific">Rhizochromulina marina</name>
    <dbReference type="NCBI Taxonomy" id="1034831"/>
    <lineage>
        <taxon>Eukaryota</taxon>
        <taxon>Sar</taxon>
        <taxon>Stramenopiles</taxon>
        <taxon>Ochrophyta</taxon>
        <taxon>Dictyochophyceae</taxon>
        <taxon>Rhizochromulinales</taxon>
        <taxon>Rhizochromulina</taxon>
    </lineage>
</organism>
<dbReference type="AlphaFoldDB" id="A0A7S2WFG3"/>
<gene>
    <name evidence="1" type="ORF">RMAR1173_LOCUS9495</name>
</gene>